<evidence type="ECO:0000256" key="2">
    <source>
        <dbReference type="ARBA" id="ARBA00022448"/>
    </source>
</evidence>
<accession>A0A553SM72</accession>
<feature type="domain" description="Major facilitator superfamily (MFS) profile" evidence="7">
    <location>
        <begin position="17"/>
        <end position="415"/>
    </location>
</feature>
<keyword evidence="5 6" id="KW-0472">Membrane</keyword>
<evidence type="ECO:0000256" key="1">
    <source>
        <dbReference type="ARBA" id="ARBA00004651"/>
    </source>
</evidence>
<dbReference type="Proteomes" id="UP000319837">
    <property type="component" value="Unassembled WGS sequence"/>
</dbReference>
<organism evidence="8 9">
    <name type="scientific">Niallia circulans</name>
    <name type="common">Bacillus circulans</name>
    <dbReference type="NCBI Taxonomy" id="1397"/>
    <lineage>
        <taxon>Bacteria</taxon>
        <taxon>Bacillati</taxon>
        <taxon>Bacillota</taxon>
        <taxon>Bacilli</taxon>
        <taxon>Bacillales</taxon>
        <taxon>Bacillaceae</taxon>
        <taxon>Niallia</taxon>
    </lineage>
</organism>
<gene>
    <name evidence="8" type="ORF">CEQ21_22010</name>
</gene>
<feature type="transmembrane region" description="Helical" evidence="6">
    <location>
        <begin position="389"/>
        <end position="411"/>
    </location>
</feature>
<protein>
    <submittedName>
        <fullName evidence="8">MFS transporter</fullName>
    </submittedName>
</protein>
<feature type="transmembrane region" description="Helical" evidence="6">
    <location>
        <begin position="326"/>
        <end position="348"/>
    </location>
</feature>
<dbReference type="PROSITE" id="PS00217">
    <property type="entry name" value="SUGAR_TRANSPORT_2"/>
    <property type="match status" value="1"/>
</dbReference>
<reference evidence="9" key="1">
    <citation type="submission" date="2018-10" db="EMBL/GenBank/DDBJ databases">
        <title>FDA dAtabase for Regulatory Grade micrObial Sequences (FDA-ARGOS): Supporting development and validation of Infectious Disease Dx tests.</title>
        <authorList>
            <person name="Minogue T."/>
            <person name="Wolcott M."/>
            <person name="Wasieloski L."/>
            <person name="Aguilar W."/>
            <person name="Moore D."/>
            <person name="Tallon L."/>
            <person name="Sadzewicz L."/>
            <person name="Sengamalay N."/>
            <person name="Ott S."/>
            <person name="Godinez A."/>
            <person name="Nagaraj S."/>
            <person name="Vavikolanu K."/>
            <person name="Vyas G."/>
            <person name="Nadendla S."/>
            <person name="George J."/>
            <person name="Sichtig H."/>
        </authorList>
    </citation>
    <scope>NUCLEOTIDE SEQUENCE [LARGE SCALE GENOMIC DNA]</scope>
    <source>
        <strain evidence="9">FDAARGOS_343</strain>
    </source>
</reference>
<dbReference type="PROSITE" id="PS50850">
    <property type="entry name" value="MFS"/>
    <property type="match status" value="1"/>
</dbReference>
<dbReference type="GO" id="GO:0046943">
    <property type="term" value="F:carboxylic acid transmembrane transporter activity"/>
    <property type="evidence" value="ECO:0007669"/>
    <property type="project" value="TreeGrafter"/>
</dbReference>
<dbReference type="EMBL" id="RIBP01000004">
    <property type="protein sequence ID" value="TRZ38089.1"/>
    <property type="molecule type" value="Genomic_DNA"/>
</dbReference>
<proteinExistence type="predicted"/>
<feature type="transmembrane region" description="Helical" evidence="6">
    <location>
        <begin position="364"/>
        <end position="383"/>
    </location>
</feature>
<dbReference type="InterPro" id="IPR020846">
    <property type="entry name" value="MFS_dom"/>
</dbReference>
<keyword evidence="3 6" id="KW-0812">Transmembrane</keyword>
<dbReference type="PANTHER" id="PTHR23508:SF10">
    <property type="entry name" value="CARBOXYLIC ACID TRANSPORTER PROTEIN HOMOLOG"/>
    <property type="match status" value="1"/>
</dbReference>
<evidence type="ECO:0000256" key="5">
    <source>
        <dbReference type="ARBA" id="ARBA00023136"/>
    </source>
</evidence>
<feature type="transmembrane region" description="Helical" evidence="6">
    <location>
        <begin position="301"/>
        <end position="320"/>
    </location>
</feature>
<evidence type="ECO:0000313" key="9">
    <source>
        <dbReference type="Proteomes" id="UP000319837"/>
    </source>
</evidence>
<dbReference type="Pfam" id="PF00083">
    <property type="entry name" value="Sugar_tr"/>
    <property type="match status" value="1"/>
</dbReference>
<evidence type="ECO:0000256" key="4">
    <source>
        <dbReference type="ARBA" id="ARBA00022989"/>
    </source>
</evidence>
<dbReference type="CDD" id="cd17316">
    <property type="entry name" value="MFS_SV2_like"/>
    <property type="match status" value="1"/>
</dbReference>
<dbReference type="InterPro" id="IPR005829">
    <property type="entry name" value="Sugar_transporter_CS"/>
</dbReference>
<comment type="caution">
    <text evidence="8">The sequence shown here is derived from an EMBL/GenBank/DDBJ whole genome shotgun (WGS) entry which is preliminary data.</text>
</comment>
<keyword evidence="2" id="KW-0813">Transport</keyword>
<evidence type="ECO:0000256" key="6">
    <source>
        <dbReference type="SAM" id="Phobius"/>
    </source>
</evidence>
<dbReference type="PANTHER" id="PTHR23508">
    <property type="entry name" value="CARBOXYLIC ACID TRANSPORTER PROTEIN HOMOLOG"/>
    <property type="match status" value="1"/>
</dbReference>
<feature type="transmembrane region" description="Helical" evidence="6">
    <location>
        <begin position="84"/>
        <end position="102"/>
    </location>
</feature>
<dbReference type="InterPro" id="IPR005828">
    <property type="entry name" value="MFS_sugar_transport-like"/>
</dbReference>
<dbReference type="AlphaFoldDB" id="A0A553SM72"/>
<evidence type="ECO:0000259" key="7">
    <source>
        <dbReference type="PROSITE" id="PS50850"/>
    </source>
</evidence>
<keyword evidence="4 6" id="KW-1133">Transmembrane helix</keyword>
<feature type="transmembrane region" description="Helical" evidence="6">
    <location>
        <begin position="171"/>
        <end position="190"/>
    </location>
</feature>
<feature type="transmembrane region" description="Helical" evidence="6">
    <location>
        <begin position="271"/>
        <end position="289"/>
    </location>
</feature>
<evidence type="ECO:0000256" key="3">
    <source>
        <dbReference type="ARBA" id="ARBA00022692"/>
    </source>
</evidence>
<evidence type="ECO:0000313" key="8">
    <source>
        <dbReference type="EMBL" id="TRZ38089.1"/>
    </source>
</evidence>
<feature type="transmembrane region" description="Helical" evidence="6">
    <location>
        <begin position="144"/>
        <end position="165"/>
    </location>
</feature>
<feature type="transmembrane region" description="Helical" evidence="6">
    <location>
        <begin position="108"/>
        <end position="132"/>
    </location>
</feature>
<dbReference type="Gene3D" id="1.20.1250.20">
    <property type="entry name" value="MFS general substrate transporter like domains"/>
    <property type="match status" value="1"/>
</dbReference>
<sequence>MTKTKKFAAKNVTGWKATIAVAMANYIEAGSIIAAASSLTLWQAYLNIDSMGVGLLSALSANAFGAAIGALIGGPLTDKFGRKFIFSYDLLVYMIGVALIAASVNFPMLLIGTIITGLAVGAGVPVSWTYIAEESPEDKRAAHVGTAQMAWSIGPTLTFVLAVVLAPMGLAGSRIIFLHLLVIAFVTWYIRRGLDESKIWEEQQEKEKAEALQGKAKTNVLKELFTLKANRSALVLLIGIYLFWNLTAGAMGYFMPYIYENVGGLSTGQANLLQAFLWLFTVLTTYFLFMKLGDKVSRKALFGIGAGMGLVAWLILTFMPMTWPTLIAFVILWGAAAGIGAQAFYALWTSELFPTKYRASAQGLMYFIVRTGIAVWSFILPLLMDTLGFTVAGIVMIIFLAIHMVIGIILAPNTRGKTLQQIEEERYGKDLDHNSVHKTV</sequence>
<feature type="transmembrane region" description="Helical" evidence="6">
    <location>
        <begin position="234"/>
        <end position="259"/>
    </location>
</feature>
<dbReference type="RefSeq" id="WP_185766362.1">
    <property type="nucleotide sequence ID" value="NZ_RIBP01000004.1"/>
</dbReference>
<feature type="transmembrane region" description="Helical" evidence="6">
    <location>
        <begin position="51"/>
        <end position="72"/>
    </location>
</feature>
<feature type="transmembrane region" description="Helical" evidence="6">
    <location>
        <begin position="21"/>
        <end position="45"/>
    </location>
</feature>
<dbReference type="GO" id="GO:0005886">
    <property type="term" value="C:plasma membrane"/>
    <property type="evidence" value="ECO:0007669"/>
    <property type="project" value="UniProtKB-SubCell"/>
</dbReference>
<dbReference type="InterPro" id="IPR036259">
    <property type="entry name" value="MFS_trans_sf"/>
</dbReference>
<dbReference type="SUPFAM" id="SSF103473">
    <property type="entry name" value="MFS general substrate transporter"/>
    <property type="match status" value="1"/>
</dbReference>
<comment type="subcellular location">
    <subcellularLocation>
        <location evidence="1">Cell membrane</location>
        <topology evidence="1">Multi-pass membrane protein</topology>
    </subcellularLocation>
</comment>
<name>A0A553SM72_NIACI</name>